<comment type="similarity">
    <text evidence="1">Belongs to the YciI family.</text>
</comment>
<name>A0A5E4RE89_9BURK</name>
<evidence type="ECO:0000313" key="4">
    <source>
        <dbReference type="Proteomes" id="UP000406256"/>
    </source>
</evidence>
<dbReference type="PANTHER" id="PTHR37828:SF1">
    <property type="entry name" value="YCII-RELATED DOMAIN-CONTAINING PROTEIN"/>
    <property type="match status" value="1"/>
</dbReference>
<evidence type="ECO:0000256" key="1">
    <source>
        <dbReference type="ARBA" id="ARBA00007689"/>
    </source>
</evidence>
<feature type="domain" description="YCII-related" evidence="2">
    <location>
        <begin position="1"/>
        <end position="83"/>
    </location>
</feature>
<dbReference type="InterPro" id="IPR011008">
    <property type="entry name" value="Dimeric_a/b-barrel"/>
</dbReference>
<dbReference type="InterPro" id="IPR005545">
    <property type="entry name" value="YCII"/>
</dbReference>
<organism evidence="3 4">
    <name type="scientific">Pandoraea anhela</name>
    <dbReference type="NCBI Taxonomy" id="2508295"/>
    <lineage>
        <taxon>Bacteria</taxon>
        <taxon>Pseudomonadati</taxon>
        <taxon>Pseudomonadota</taxon>
        <taxon>Betaproteobacteria</taxon>
        <taxon>Burkholderiales</taxon>
        <taxon>Burkholderiaceae</taxon>
        <taxon>Pandoraea</taxon>
    </lineage>
</organism>
<keyword evidence="3" id="KW-0378">Hydrolase</keyword>
<protein>
    <submittedName>
        <fullName evidence="3">GTP cyclohydrolase</fullName>
    </submittedName>
</protein>
<accession>A0A5E4RE89</accession>
<dbReference type="PANTHER" id="PTHR37828">
    <property type="entry name" value="GSR2449 PROTEIN"/>
    <property type="match status" value="1"/>
</dbReference>
<gene>
    <name evidence="3" type="ORF">PAN31108_00141</name>
</gene>
<dbReference type="EMBL" id="CABPSB010000001">
    <property type="protein sequence ID" value="VVD61610.1"/>
    <property type="molecule type" value="Genomic_DNA"/>
</dbReference>
<dbReference type="SUPFAM" id="SSF54909">
    <property type="entry name" value="Dimeric alpha+beta barrel"/>
    <property type="match status" value="1"/>
</dbReference>
<dbReference type="GO" id="GO:0016787">
    <property type="term" value="F:hydrolase activity"/>
    <property type="evidence" value="ECO:0007669"/>
    <property type="project" value="UniProtKB-KW"/>
</dbReference>
<sequence>MYIVELTYLQPVSAVDTQLEAHRTFLSTQYDREVFIASGPKDPRDGGIIIVSGKVSREELDAIIAQDPFYIHGLASYRVITFNPVKFIPQVAGLL</sequence>
<dbReference type="OrthoDB" id="9814407at2"/>
<evidence type="ECO:0000259" key="2">
    <source>
        <dbReference type="Pfam" id="PF03795"/>
    </source>
</evidence>
<proteinExistence type="inferred from homology"/>
<reference evidence="3 4" key="1">
    <citation type="submission" date="2019-08" db="EMBL/GenBank/DDBJ databases">
        <authorList>
            <person name="Peeters C."/>
        </authorList>
    </citation>
    <scope>NUCLEOTIDE SEQUENCE [LARGE SCALE GENOMIC DNA]</scope>
    <source>
        <strain evidence="3 4">LMG 31108</strain>
    </source>
</reference>
<evidence type="ECO:0000313" key="3">
    <source>
        <dbReference type="EMBL" id="VVD61610.1"/>
    </source>
</evidence>
<keyword evidence="4" id="KW-1185">Reference proteome</keyword>
<dbReference type="Pfam" id="PF03795">
    <property type="entry name" value="YCII"/>
    <property type="match status" value="1"/>
</dbReference>
<dbReference type="Proteomes" id="UP000406256">
    <property type="component" value="Unassembled WGS sequence"/>
</dbReference>
<dbReference type="AlphaFoldDB" id="A0A5E4RE89"/>